<dbReference type="Gene3D" id="1.25.40.10">
    <property type="entry name" value="Tetratricopeptide repeat domain"/>
    <property type="match status" value="2"/>
</dbReference>
<dbReference type="InterPro" id="IPR017441">
    <property type="entry name" value="Protein_kinase_ATP_BS"/>
</dbReference>
<feature type="domain" description="Protein kinase" evidence="6">
    <location>
        <begin position="134"/>
        <end position="388"/>
    </location>
</feature>
<evidence type="ECO:0000256" key="3">
    <source>
        <dbReference type="ARBA" id="ARBA00022777"/>
    </source>
</evidence>
<dbReference type="CDD" id="cd14014">
    <property type="entry name" value="STKc_PknB_like"/>
    <property type="match status" value="1"/>
</dbReference>
<protein>
    <submittedName>
        <fullName evidence="7">Protein kinase</fullName>
    </submittedName>
</protein>
<dbReference type="PANTHER" id="PTHR43289">
    <property type="entry name" value="MITOGEN-ACTIVATED PROTEIN KINASE KINASE KINASE 20-RELATED"/>
    <property type="match status" value="1"/>
</dbReference>
<dbReference type="Proteomes" id="UP001379533">
    <property type="component" value="Chromosome"/>
</dbReference>
<evidence type="ECO:0000259" key="6">
    <source>
        <dbReference type="PROSITE" id="PS50011"/>
    </source>
</evidence>
<evidence type="ECO:0000313" key="8">
    <source>
        <dbReference type="Proteomes" id="UP001379533"/>
    </source>
</evidence>
<dbReference type="SUPFAM" id="SSF56112">
    <property type="entry name" value="Protein kinase-like (PK-like)"/>
    <property type="match status" value="1"/>
</dbReference>
<evidence type="ECO:0000313" key="7">
    <source>
        <dbReference type="EMBL" id="WXA94766.1"/>
    </source>
</evidence>
<evidence type="ECO:0000256" key="1">
    <source>
        <dbReference type="ARBA" id="ARBA00022679"/>
    </source>
</evidence>
<reference evidence="7 8" key="1">
    <citation type="submission" date="2021-12" db="EMBL/GenBank/DDBJ databases">
        <title>Discovery of the Pendulisporaceae a myxobacterial family with distinct sporulation behavior and unique specialized metabolism.</title>
        <authorList>
            <person name="Garcia R."/>
            <person name="Popoff A."/>
            <person name="Bader C.D."/>
            <person name="Loehr J."/>
            <person name="Walesch S."/>
            <person name="Walt C."/>
            <person name="Boldt J."/>
            <person name="Bunk B."/>
            <person name="Haeckl F.J.F.P.J."/>
            <person name="Gunesch A.P."/>
            <person name="Birkelbach J."/>
            <person name="Nuebel U."/>
            <person name="Pietschmann T."/>
            <person name="Bach T."/>
            <person name="Mueller R."/>
        </authorList>
    </citation>
    <scope>NUCLEOTIDE SEQUENCE [LARGE SCALE GENOMIC DNA]</scope>
    <source>
        <strain evidence="7 8">MSr12523</strain>
    </source>
</reference>
<dbReference type="PROSITE" id="PS00108">
    <property type="entry name" value="PROTEIN_KINASE_ST"/>
    <property type="match status" value="1"/>
</dbReference>
<dbReference type="InterPro" id="IPR011990">
    <property type="entry name" value="TPR-like_helical_dom_sf"/>
</dbReference>
<dbReference type="PROSITE" id="PS50011">
    <property type="entry name" value="PROTEIN_KINASE_DOM"/>
    <property type="match status" value="1"/>
</dbReference>
<name>A0ABZ2K7W8_9BACT</name>
<evidence type="ECO:0000256" key="5">
    <source>
        <dbReference type="PROSITE-ProRule" id="PRU10141"/>
    </source>
</evidence>
<dbReference type="Pfam" id="PF00069">
    <property type="entry name" value="Pkinase"/>
    <property type="match status" value="1"/>
</dbReference>
<dbReference type="SUPFAM" id="SSF48452">
    <property type="entry name" value="TPR-like"/>
    <property type="match status" value="1"/>
</dbReference>
<dbReference type="PANTHER" id="PTHR43289:SF6">
    <property type="entry name" value="SERINE_THREONINE-PROTEIN KINASE NEKL-3"/>
    <property type="match status" value="1"/>
</dbReference>
<dbReference type="EMBL" id="CP089982">
    <property type="protein sequence ID" value="WXA94766.1"/>
    <property type="molecule type" value="Genomic_DNA"/>
</dbReference>
<gene>
    <name evidence="7" type="ORF">LZC95_51145</name>
</gene>
<keyword evidence="1" id="KW-0808">Transferase</keyword>
<evidence type="ECO:0000256" key="4">
    <source>
        <dbReference type="ARBA" id="ARBA00022840"/>
    </source>
</evidence>
<dbReference type="InterPro" id="IPR011009">
    <property type="entry name" value="Kinase-like_dom_sf"/>
</dbReference>
<dbReference type="RefSeq" id="WP_394845377.1">
    <property type="nucleotide sequence ID" value="NZ_CP089982.1"/>
</dbReference>
<keyword evidence="3 7" id="KW-0418">Kinase</keyword>
<keyword evidence="8" id="KW-1185">Reference proteome</keyword>
<proteinExistence type="predicted"/>
<dbReference type="Gene3D" id="1.10.510.10">
    <property type="entry name" value="Transferase(Phosphotransferase) domain 1"/>
    <property type="match status" value="1"/>
</dbReference>
<keyword evidence="4 5" id="KW-0067">ATP-binding</keyword>
<dbReference type="Pfam" id="PF13174">
    <property type="entry name" value="TPR_6"/>
    <property type="match status" value="1"/>
</dbReference>
<dbReference type="SMART" id="SM00220">
    <property type="entry name" value="S_TKc"/>
    <property type="match status" value="1"/>
</dbReference>
<dbReference type="InterPro" id="IPR000719">
    <property type="entry name" value="Prot_kinase_dom"/>
</dbReference>
<dbReference type="InterPro" id="IPR019734">
    <property type="entry name" value="TPR_rpt"/>
</dbReference>
<evidence type="ECO:0000256" key="2">
    <source>
        <dbReference type="ARBA" id="ARBA00022741"/>
    </source>
</evidence>
<dbReference type="InterPro" id="IPR008271">
    <property type="entry name" value="Ser/Thr_kinase_AS"/>
</dbReference>
<dbReference type="PROSITE" id="PS00107">
    <property type="entry name" value="PROTEIN_KINASE_ATP"/>
    <property type="match status" value="1"/>
</dbReference>
<sequence length="931" mass="102542">MSSAKVAALPAHALKVGVRLLDHLHLEELLDEREGWFLFLADNQALSEFVLLAIAESEDALAACLAGPGQGNVARKSTFGSWHIAEIELDEAHLWLFRDKLLRMPQRSVRGTLPSTSGLVERQLDEGTLFNERYYIEGWLGQGGMGEVYRAEDRTFQRPVAIKVVRVQASPEGGDHEQAKRRLLNESRVVAALKHPNIVEIYDAGECDGLPYLALELCGDGSNLRSAMKTEATREERLQWLSQIAEALAYAHEHGIVHRDVKPENVLLTSDKRAKVADFGIAKALQTERLQDDTTFGIVGTPRYMAPEQLLGHRLDARVDQFAWGIMAYELLTGVHPRARELASLQQGDTAAGLPPHLRRVLSRATANDPGARYPNFRKLLAELHRPSCIVARRCLTVGVAVLAGAVGLCHMATWLKAGGPTSTQPPMASAIVHAAAAPKSEAEGLLEQGIQLWADASRERAWTLFARAAELEPNNARARLLSLAASEDINPGVHDDAPVALALRGQLAPSEAALLQALNPLVEQPPDVAASTQRIDELARTYPEDPVVRLARAQHYIRSRQTQGAMDLAASLGNTSTGFWVGAQAQMQLGDVAEGRRLLEQCIASSPSAMDCLKWLSFLDAADGRCELAEEAARKLIAKDSSNPFSYYLLANAVFGRTKSTEAARGILQAQLEQTSASQRPLRKATLEFDLHVYDGDFAGADRELRLRQSATTSPDANYRGMPLIYRVEMELELGRREEARRAAREFSYRSEAWLPNAYMDTGIDSARLLYSSALISRAEFRLARDKAIAKQMERGARFSSPGNRWFDDYVEGVLDATDAEEAIAVMPANHVIDLLDRDAYVDARLGHMYLLAGRFGEAIPLLNHAVSSCTVLIKPMTYVHALLWLGEALDQTGDHAGACKMYTKVVERWGREPRSVTVRRARAKLSTCQ</sequence>
<accession>A0ABZ2K7W8</accession>
<keyword evidence="2 5" id="KW-0547">Nucleotide-binding</keyword>
<dbReference type="GO" id="GO:0016301">
    <property type="term" value="F:kinase activity"/>
    <property type="evidence" value="ECO:0007669"/>
    <property type="project" value="UniProtKB-KW"/>
</dbReference>
<dbReference type="Gene3D" id="3.30.200.20">
    <property type="entry name" value="Phosphorylase Kinase, domain 1"/>
    <property type="match status" value="1"/>
</dbReference>
<organism evidence="7 8">
    <name type="scientific">Pendulispora brunnea</name>
    <dbReference type="NCBI Taxonomy" id="2905690"/>
    <lineage>
        <taxon>Bacteria</taxon>
        <taxon>Pseudomonadati</taxon>
        <taxon>Myxococcota</taxon>
        <taxon>Myxococcia</taxon>
        <taxon>Myxococcales</taxon>
        <taxon>Sorangiineae</taxon>
        <taxon>Pendulisporaceae</taxon>
        <taxon>Pendulispora</taxon>
    </lineage>
</organism>
<feature type="binding site" evidence="5">
    <location>
        <position position="163"/>
    </location>
    <ligand>
        <name>ATP</name>
        <dbReference type="ChEBI" id="CHEBI:30616"/>
    </ligand>
</feature>